<gene>
    <name evidence="2" type="ORF">Q2T77_36880</name>
</gene>
<dbReference type="RefSeq" id="WP_301816248.1">
    <property type="nucleotide sequence ID" value="NZ_JAUJZH010000050.1"/>
</dbReference>
<comment type="caution">
    <text evidence="2">The sequence shown here is derived from an EMBL/GenBank/DDBJ whole genome shotgun (WGS) entry which is preliminary data.</text>
</comment>
<sequence length="88" mass="9294">MPSLSLRATNAKNATISAPTAQRRGRDFHTESNAKAAAVNAVPIDTGSFIKELCRAHAGDGLPAALLQVLLDLVQAHPRHVLSADVRT</sequence>
<evidence type="ECO:0000256" key="1">
    <source>
        <dbReference type="SAM" id="MobiDB-lite"/>
    </source>
</evidence>
<organism evidence="2 3">
    <name type="scientific">Variovorax ginsengisoli</name>
    <dbReference type="NCBI Taxonomy" id="363844"/>
    <lineage>
        <taxon>Bacteria</taxon>
        <taxon>Pseudomonadati</taxon>
        <taxon>Pseudomonadota</taxon>
        <taxon>Betaproteobacteria</taxon>
        <taxon>Burkholderiales</taxon>
        <taxon>Comamonadaceae</taxon>
        <taxon>Variovorax</taxon>
    </lineage>
</organism>
<evidence type="ECO:0000313" key="3">
    <source>
        <dbReference type="Proteomes" id="UP001169027"/>
    </source>
</evidence>
<protein>
    <submittedName>
        <fullName evidence="2">Uncharacterized protein</fullName>
    </submittedName>
</protein>
<evidence type="ECO:0000313" key="2">
    <source>
        <dbReference type="EMBL" id="MDO1537824.1"/>
    </source>
</evidence>
<keyword evidence="3" id="KW-1185">Reference proteome</keyword>
<proteinExistence type="predicted"/>
<reference evidence="2" key="1">
    <citation type="submission" date="2023-06" db="EMBL/GenBank/DDBJ databases">
        <authorList>
            <person name="Jiang Y."/>
            <person name="Liu Q."/>
        </authorList>
    </citation>
    <scope>NUCLEOTIDE SEQUENCE</scope>
    <source>
        <strain evidence="2">CGMCC 1.12090</strain>
    </source>
</reference>
<dbReference type="EMBL" id="JAUKVY010000050">
    <property type="protein sequence ID" value="MDO1537824.1"/>
    <property type="molecule type" value="Genomic_DNA"/>
</dbReference>
<feature type="region of interest" description="Disordered" evidence="1">
    <location>
        <begin position="1"/>
        <end position="32"/>
    </location>
</feature>
<accession>A0ABT8SG16</accession>
<feature type="compositionally biased region" description="Polar residues" evidence="1">
    <location>
        <begin position="1"/>
        <end position="20"/>
    </location>
</feature>
<name>A0ABT8SG16_9BURK</name>
<dbReference type="Proteomes" id="UP001169027">
    <property type="component" value="Unassembled WGS sequence"/>
</dbReference>